<protein>
    <submittedName>
        <fullName evidence="1">Uncharacterized protein</fullName>
    </submittedName>
</protein>
<accession>A0A6J5N8Q0</accession>
<proteinExistence type="predicted"/>
<organism evidence="1">
    <name type="scientific">uncultured Caudovirales phage</name>
    <dbReference type="NCBI Taxonomy" id="2100421"/>
    <lineage>
        <taxon>Viruses</taxon>
        <taxon>Duplodnaviria</taxon>
        <taxon>Heunggongvirae</taxon>
        <taxon>Uroviricota</taxon>
        <taxon>Caudoviricetes</taxon>
        <taxon>Peduoviridae</taxon>
        <taxon>Maltschvirus</taxon>
        <taxon>Maltschvirus maltsch</taxon>
    </lineage>
</organism>
<dbReference type="EMBL" id="LR796612">
    <property type="protein sequence ID" value="CAB4154386.1"/>
    <property type="molecule type" value="Genomic_DNA"/>
</dbReference>
<gene>
    <name evidence="1" type="ORF">UFOVP629_117</name>
</gene>
<sequence>MIVHMYLTKQNKALIASYARSVLGAAVATYTATQDWKLTLNALWAAALPVAIRFLNPNDSAFGKGEK</sequence>
<name>A0A6J5N8Q0_9CAUD</name>
<reference evidence="1" key="1">
    <citation type="submission" date="2020-04" db="EMBL/GenBank/DDBJ databases">
        <authorList>
            <person name="Chiriac C."/>
            <person name="Salcher M."/>
            <person name="Ghai R."/>
            <person name="Kavagutti S V."/>
        </authorList>
    </citation>
    <scope>NUCLEOTIDE SEQUENCE</scope>
</reference>
<evidence type="ECO:0000313" key="1">
    <source>
        <dbReference type="EMBL" id="CAB4154386.1"/>
    </source>
</evidence>